<protein>
    <submittedName>
        <fullName evidence="1">Uncharacterized protein</fullName>
    </submittedName>
</protein>
<evidence type="ECO:0000313" key="2">
    <source>
        <dbReference type="Proteomes" id="UP000091926"/>
    </source>
</evidence>
<dbReference type="KEGG" id="bfz:BAU07_01620"/>
<proteinExistence type="predicted"/>
<gene>
    <name evidence="1" type="ORF">BAU07_01620</name>
</gene>
<dbReference type="EMBL" id="CP016172">
    <property type="protein sequence ID" value="ANN75991.1"/>
    <property type="molecule type" value="Genomic_DNA"/>
</dbReference>
<dbReference type="AlphaFoldDB" id="A0A193G950"/>
<dbReference type="Proteomes" id="UP000091926">
    <property type="component" value="Chromosome"/>
</dbReference>
<accession>A0A193G950</accession>
<keyword evidence="2" id="KW-1185">Reference proteome</keyword>
<sequence length="77" mass="8750">MTNIALNQNLRLTDALERDILENTLNGQPTSHPIVAAKRMARAVAHGFGAFFDFIEEVQDTMSRAQEQNRRYSGSQW</sequence>
<evidence type="ECO:0000313" key="1">
    <source>
        <dbReference type="EMBL" id="ANN75991.1"/>
    </source>
</evidence>
<reference evidence="1 2" key="1">
    <citation type="submission" date="2016-06" db="EMBL/GenBank/DDBJ databases">
        <title>Complete genome sequences of Bordetella bronchialis and Bordetella flabilis.</title>
        <authorList>
            <person name="LiPuma J.J."/>
            <person name="Spilker T."/>
        </authorList>
    </citation>
    <scope>NUCLEOTIDE SEQUENCE [LARGE SCALE GENOMIC DNA]</scope>
    <source>
        <strain evidence="1 2">AU10664</strain>
    </source>
</reference>
<organism evidence="1 2">
    <name type="scientific">Bordetella flabilis</name>
    <dbReference type="NCBI Taxonomy" id="463014"/>
    <lineage>
        <taxon>Bacteria</taxon>
        <taxon>Pseudomonadati</taxon>
        <taxon>Pseudomonadota</taxon>
        <taxon>Betaproteobacteria</taxon>
        <taxon>Burkholderiales</taxon>
        <taxon>Alcaligenaceae</taxon>
        <taxon>Bordetella</taxon>
    </lineage>
</organism>
<dbReference type="OrthoDB" id="8637455at2"/>
<dbReference type="RefSeq" id="WP_066653184.1">
    <property type="nucleotide sequence ID" value="NZ_CBCSCL010000046.1"/>
</dbReference>
<name>A0A193G950_9BORD</name>